<proteinExistence type="predicted"/>
<dbReference type="EMBL" id="LN899827">
    <property type="protein sequence ID" value="CUV45383.1"/>
    <property type="molecule type" value="Genomic_DNA"/>
</dbReference>
<evidence type="ECO:0000313" key="1">
    <source>
        <dbReference type="EMBL" id="CUV45383.1"/>
    </source>
</evidence>
<name>A0A0S4WFE6_RALSL</name>
<gene>
    <name evidence="1" type="ORF">TO10_v1_330011</name>
</gene>
<reference evidence="1" key="1">
    <citation type="submission" date="2015-10" db="EMBL/GenBank/DDBJ databases">
        <authorList>
            <person name="Gilbert D.G."/>
        </authorList>
    </citation>
    <scope>NUCLEOTIDE SEQUENCE</scope>
    <source>
        <strain evidence="1">Phyl III-seqv23</strain>
    </source>
</reference>
<sequence length="143" mass="15466">MLQLLILAQPHGNREITKLVEAARGRFDLYQKIAAGFSLKLNHIVGYCPFVTKEGGLEERTSSVKCGDPGKKNGFTARADCVVVHCYLKDGTSSLVSFARGSLDPPVVHASHRLRTHCTASKSLFSVMVQGLVISRGVLIAVT</sequence>
<dbReference type="AlphaFoldDB" id="A0A0S4WFE6"/>
<organism evidence="1">
    <name type="scientific">Ralstonia solanacearum</name>
    <name type="common">Pseudomonas solanacearum</name>
    <dbReference type="NCBI Taxonomy" id="305"/>
    <lineage>
        <taxon>Bacteria</taxon>
        <taxon>Pseudomonadati</taxon>
        <taxon>Pseudomonadota</taxon>
        <taxon>Betaproteobacteria</taxon>
        <taxon>Burkholderiales</taxon>
        <taxon>Burkholderiaceae</taxon>
        <taxon>Ralstonia</taxon>
        <taxon>Ralstonia solanacearum species complex</taxon>
    </lineage>
</organism>
<accession>A0A0S4WFE6</accession>
<protein>
    <submittedName>
        <fullName evidence="1">Uncharacterized protein</fullName>
    </submittedName>
</protein>